<dbReference type="PROSITE" id="PS51257">
    <property type="entry name" value="PROKAR_LIPOPROTEIN"/>
    <property type="match status" value="1"/>
</dbReference>
<feature type="signal peptide" evidence="1">
    <location>
        <begin position="1"/>
        <end position="19"/>
    </location>
</feature>
<feature type="chain" id="PRO_5039344170" evidence="1">
    <location>
        <begin position="20"/>
        <end position="564"/>
    </location>
</feature>
<dbReference type="InterPro" id="IPR031841">
    <property type="entry name" value="Endopep_inhib"/>
</dbReference>
<sequence length="564" mass="63024">MKKFYVLFIFLAAATFSTAGCNILPEPGSLIQAPKQANAKASDSKNMIGVAKKYLPKGTVLTAPNSPVHSEAVLMADFDEDGHDEAVVFYQSKNSSGPVGIFVLKKAGDLWEKVFAKTGVGYEISWASASDITGDGKNELLVGWKIGNTAGSTLEIFTWRKDGMDLVTKVNYHELDLIHIGNDPKARLAIWKKDGNDIYDIDLLEWKGKTLQSDKNHYPSYFPEVVNYYKRRTAAVPDASYYWYYQADALLKANLPEQALAAVDEGMSFNMVVPSYNQFVELREKIERAITLEGNRNLSLELRDAGITMEIPREIASYITVEESPSDMTGYEASVFVSAGDEKKKLFTIEIYSKDMYMPEDDSELERIAESEQFVYFARKADAVPAGGAIYEKSYALVDKMIANVRPGNAYPAVSNLENELILKQVKDAADKYAYVTSGGKMPEGIIETFTKNEMEYRYLGSDLDTKEKLFEFLSDSYTPAAIRSYILRANLIEKDGKLAQPNADGSSLLNYEKAVIVRKKDNGTEKEFDLKVPLGNSLSYEYVHVVFSKTRDGWRISSDLGTF</sequence>
<proteinExistence type="predicted"/>
<comment type="caution">
    <text evidence="2">The sequence shown here is derived from an EMBL/GenBank/DDBJ whole genome shotgun (WGS) entry which is preliminary data.</text>
</comment>
<evidence type="ECO:0000313" key="2">
    <source>
        <dbReference type="EMBL" id="RST74322.1"/>
    </source>
</evidence>
<dbReference type="InterPro" id="IPR053749">
    <property type="entry name" value="TA_system-associated_sf"/>
</dbReference>
<accession>A0A429XZV3</accession>
<dbReference type="EMBL" id="QYTV02000004">
    <property type="protein sequence ID" value="RST74322.1"/>
    <property type="molecule type" value="Genomic_DNA"/>
</dbReference>
<dbReference type="Pfam" id="PF16800">
    <property type="entry name" value="Endopep_inhib"/>
    <property type="match status" value="1"/>
</dbReference>
<keyword evidence="1" id="KW-0732">Signal</keyword>
<dbReference type="InterPro" id="IPR028994">
    <property type="entry name" value="Integrin_alpha_N"/>
</dbReference>
<dbReference type="Gene3D" id="3.10.450.420">
    <property type="match status" value="1"/>
</dbReference>
<dbReference type="Proteomes" id="UP000287156">
    <property type="component" value="Unassembled WGS sequence"/>
</dbReference>
<protein>
    <submittedName>
        <fullName evidence="2">Uncharacterized protein</fullName>
    </submittedName>
</protein>
<evidence type="ECO:0000256" key="1">
    <source>
        <dbReference type="SAM" id="SignalP"/>
    </source>
</evidence>
<keyword evidence="3" id="KW-1185">Reference proteome</keyword>
<organism evidence="2 3">
    <name type="scientific">Siminovitchia acidinfaciens</name>
    <dbReference type="NCBI Taxonomy" id="2321395"/>
    <lineage>
        <taxon>Bacteria</taxon>
        <taxon>Bacillati</taxon>
        <taxon>Bacillota</taxon>
        <taxon>Bacilli</taxon>
        <taxon>Bacillales</taxon>
        <taxon>Bacillaceae</taxon>
        <taxon>Siminovitchia</taxon>
    </lineage>
</organism>
<evidence type="ECO:0000313" key="3">
    <source>
        <dbReference type="Proteomes" id="UP000287156"/>
    </source>
</evidence>
<dbReference type="SUPFAM" id="SSF69318">
    <property type="entry name" value="Integrin alpha N-terminal domain"/>
    <property type="match status" value="1"/>
</dbReference>
<dbReference type="OrthoDB" id="5637at2"/>
<dbReference type="RefSeq" id="WP_126050870.1">
    <property type="nucleotide sequence ID" value="NZ_QYTV02000004.1"/>
</dbReference>
<dbReference type="AlphaFoldDB" id="A0A429XZV3"/>
<gene>
    <name evidence="2" type="ORF">D4T97_011670</name>
</gene>
<reference evidence="2" key="1">
    <citation type="submission" date="2018-12" db="EMBL/GenBank/DDBJ databases">
        <authorList>
            <person name="Sun L."/>
            <person name="Chen Z."/>
        </authorList>
    </citation>
    <scope>NUCLEOTIDE SEQUENCE [LARGE SCALE GENOMIC DNA]</scope>
    <source>
        <strain evidence="2">3-2-2</strain>
    </source>
</reference>
<name>A0A429XZV3_9BACI</name>